<dbReference type="EMBL" id="BRPK01000008">
    <property type="protein sequence ID" value="GLB40217.1"/>
    <property type="molecule type" value="Genomic_DNA"/>
</dbReference>
<proteinExistence type="inferred from homology"/>
<dbReference type="Proteomes" id="UP001063166">
    <property type="component" value="Unassembled WGS sequence"/>
</dbReference>
<dbReference type="CDD" id="cd09241">
    <property type="entry name" value="BRO1_ScRim20-like"/>
    <property type="match status" value="1"/>
</dbReference>
<dbReference type="PROSITE" id="PS51180">
    <property type="entry name" value="BRO1"/>
    <property type="match status" value="1"/>
</dbReference>
<keyword evidence="5" id="KW-1185">Reference proteome</keyword>
<name>A0A9P3PRU2_LYOSH</name>
<dbReference type="InterPro" id="IPR004328">
    <property type="entry name" value="BRO1_dom"/>
</dbReference>
<dbReference type="PANTHER" id="PTHR23030">
    <property type="entry name" value="PCD6 INTERACTING PROTEIN-RELATED"/>
    <property type="match status" value="1"/>
</dbReference>
<feature type="domain" description="BRO1" evidence="3">
    <location>
        <begin position="3"/>
        <end position="405"/>
    </location>
</feature>
<dbReference type="SMART" id="SM01041">
    <property type="entry name" value="BRO1"/>
    <property type="match status" value="1"/>
</dbReference>
<protein>
    <submittedName>
        <fullName evidence="4">BRO1-like domain containing protein</fullName>
    </submittedName>
</protein>
<comment type="similarity">
    <text evidence="1">Belongs to the palA/RIM20 family.</text>
</comment>
<evidence type="ECO:0000313" key="5">
    <source>
        <dbReference type="Proteomes" id="UP001063166"/>
    </source>
</evidence>
<evidence type="ECO:0000256" key="2">
    <source>
        <dbReference type="SAM" id="MobiDB-lite"/>
    </source>
</evidence>
<dbReference type="Pfam" id="PF03097">
    <property type="entry name" value="BRO1"/>
    <property type="match status" value="1"/>
</dbReference>
<dbReference type="AlphaFoldDB" id="A0A9P3PRU2"/>
<dbReference type="GO" id="GO:0005768">
    <property type="term" value="C:endosome"/>
    <property type="evidence" value="ECO:0007669"/>
    <property type="project" value="TreeGrafter"/>
</dbReference>
<dbReference type="Pfam" id="PF13949">
    <property type="entry name" value="ALIX_LYPXL_bnd"/>
    <property type="match status" value="1"/>
</dbReference>
<dbReference type="InterPro" id="IPR038499">
    <property type="entry name" value="BRO1_sf"/>
</dbReference>
<sequence>MSNLLSIPFKKTYPVNVKEPARNYIYTHGGVHPDEFKDDINLWQNLRKDGVGGVVHVDRINASLLYHAQLVSILTKLPPNIELEIAYAPVFQASAVPITLKNLVFERCGVLFNLASLYSQLAASEDRATMDGIKRGTANYQYAAGVLSFLRTSALPKLVYSPEDEEIPRDLSDSFATALELLMLAQAQECSWQMAKLNQYKNGLIAKVAARAAALYQMASKTIHDASPPIKDLFPSHWLPHIEAKGHHFFAVSQYRKSIDEIESSRYGVEIARLHEAQSEAKKGYDIARRGRIAPAVIQDIQSLLEVVQKNLARAERDNDLIYHHDVPASSALAPIPQANLVSSTIPAGLSDPTSVVGNGRMIFGELLSWGAKEAINIYNDRKQNLIKDKIKDASSELQDAADQALRRLNLPAALEALERPIGLPPSLLRKAEEVRLENGPAKIEASIEDVQRLAQQDQAILDEAMDILDNEASEDEAARKYATLNRLPSHEANVELIEKEKRYRSILAQAATSDETVRQKWDEWEKNIVELTWSEEELEASIPSSTLSSSAAMTAEGRQTQTHARALRVHLEALDDLHRVREQIMRRAQALAAADDIRERVLKAAAGLARLTEVEPAMFEDVSDEELAKYDRFLAEMGEIEQRQAAILLEIQRRNELFLQSRKDDPAVKEREHALQSLDLAYHKYREITRNLDEGFKFYNDLATIFLQYKEACKNWSRLRNQQIHALTRSLQSMSLGSSSSTPPTPAAPAPILHPDAAPDASANVNVPASPRAPPMKQAPSPPPRKAPLGKSSLGLPAITSSDWGFEDVQLPPPPARRQ</sequence>
<dbReference type="Gene3D" id="1.20.140.50">
    <property type="entry name" value="alix/aip1 like domains"/>
    <property type="match status" value="1"/>
</dbReference>
<dbReference type="OrthoDB" id="64867at2759"/>
<evidence type="ECO:0000313" key="4">
    <source>
        <dbReference type="EMBL" id="GLB40217.1"/>
    </source>
</evidence>
<reference evidence="4" key="1">
    <citation type="submission" date="2022-07" db="EMBL/GenBank/DDBJ databases">
        <title>The genome of Lyophyllum shimeji provides insight into the initial evolution of ectomycorrhizal fungal genome.</title>
        <authorList>
            <person name="Kobayashi Y."/>
            <person name="Shibata T."/>
            <person name="Hirakawa H."/>
            <person name="Shigenobu S."/>
            <person name="Nishiyama T."/>
            <person name="Yamada A."/>
            <person name="Hasebe M."/>
            <person name="Kawaguchi M."/>
        </authorList>
    </citation>
    <scope>NUCLEOTIDE SEQUENCE</scope>
    <source>
        <strain evidence="4">AT787</strain>
    </source>
</reference>
<organism evidence="4 5">
    <name type="scientific">Lyophyllum shimeji</name>
    <name type="common">Hon-shimeji</name>
    <name type="synonym">Tricholoma shimeji</name>
    <dbReference type="NCBI Taxonomy" id="47721"/>
    <lineage>
        <taxon>Eukaryota</taxon>
        <taxon>Fungi</taxon>
        <taxon>Dikarya</taxon>
        <taxon>Basidiomycota</taxon>
        <taxon>Agaricomycotina</taxon>
        <taxon>Agaricomycetes</taxon>
        <taxon>Agaricomycetidae</taxon>
        <taxon>Agaricales</taxon>
        <taxon>Tricholomatineae</taxon>
        <taxon>Lyophyllaceae</taxon>
        <taxon>Lyophyllum</taxon>
    </lineage>
</organism>
<accession>A0A9P3PRU2</accession>
<evidence type="ECO:0000259" key="3">
    <source>
        <dbReference type="PROSITE" id="PS51180"/>
    </source>
</evidence>
<dbReference type="PANTHER" id="PTHR23030:SF39">
    <property type="entry name" value="PROGRAMMED CELL DEATH 6-INTERACTING PROTEIN"/>
    <property type="match status" value="1"/>
</dbReference>
<feature type="region of interest" description="Disordered" evidence="2">
    <location>
        <begin position="735"/>
        <end position="820"/>
    </location>
</feature>
<gene>
    <name evidence="4" type="primary">RIM20</name>
    <name evidence="4" type="ORF">LshimejAT787_0800880</name>
</gene>
<dbReference type="Gene3D" id="1.25.40.280">
    <property type="entry name" value="alix/aip1 like domains"/>
    <property type="match status" value="1"/>
</dbReference>
<comment type="caution">
    <text evidence="4">The sequence shown here is derived from an EMBL/GenBank/DDBJ whole genome shotgun (WGS) entry which is preliminary data.</text>
</comment>
<evidence type="ECO:0000256" key="1">
    <source>
        <dbReference type="ARBA" id="ARBA00038154"/>
    </source>
</evidence>
<dbReference type="Gene3D" id="1.20.120.560">
    <property type="entry name" value="alix/aip1 in complex with the ypdl late domain"/>
    <property type="match status" value="1"/>
</dbReference>
<dbReference type="InterPro" id="IPR025304">
    <property type="entry name" value="ALIX_V_dom"/>
</dbReference>